<dbReference type="InterPro" id="IPR027417">
    <property type="entry name" value="P-loop_NTPase"/>
</dbReference>
<accession>A0A0G4FEJ7</accession>
<dbReference type="GO" id="GO:0005525">
    <property type="term" value="F:GTP binding"/>
    <property type="evidence" value="ECO:0007669"/>
    <property type="project" value="InterPro"/>
</dbReference>
<dbReference type="SMART" id="SM00174">
    <property type="entry name" value="RHO"/>
    <property type="match status" value="1"/>
</dbReference>
<dbReference type="Pfam" id="PF00071">
    <property type="entry name" value="Ras"/>
    <property type="match status" value="1"/>
</dbReference>
<dbReference type="Gene3D" id="3.40.50.300">
    <property type="entry name" value="P-loop containing nucleotide triphosphate hydrolases"/>
    <property type="match status" value="1"/>
</dbReference>
<dbReference type="VEuPathDB" id="CryptoDB:Cvel_16613"/>
<protein>
    <submittedName>
        <fullName evidence="2">Uncharacterized protein</fullName>
    </submittedName>
</protein>
<dbReference type="CDD" id="cd00154">
    <property type="entry name" value="Rab"/>
    <property type="match status" value="1"/>
</dbReference>
<dbReference type="InterPro" id="IPR050209">
    <property type="entry name" value="Rab_GTPases_membrane_traffic"/>
</dbReference>
<dbReference type="AlphaFoldDB" id="A0A0G4FEJ7"/>
<dbReference type="PANTHER" id="PTHR47979">
    <property type="entry name" value="DRAB11-RELATED"/>
    <property type="match status" value="1"/>
</dbReference>
<gene>
    <name evidence="2" type="ORF">Cvel_16613</name>
</gene>
<dbReference type="SMART" id="SM00175">
    <property type="entry name" value="RAB"/>
    <property type="match status" value="1"/>
</dbReference>
<dbReference type="EMBL" id="CDMZ01000316">
    <property type="protein sequence ID" value="CEM11631.1"/>
    <property type="molecule type" value="Genomic_DNA"/>
</dbReference>
<sequence>MEFKVVLIGDSCVGKSALVHRLEWDRPLQDSQATVGALFSRYILQGEGSGAGAAQSVQIWDTGERESSRDSKRHLSFKRDTDIRELGGRGMRFSGQEKFKSVTTHHYRAAHAALLVFDITSEESFESLDRWLEEVRECTVPETVLVLVGNKADLDEQRCVSSEKAQAYAEQEGMSLFFETSCNWSRTHGEAGESSSSSSREKQKEGEAKEPLVQRGGIETLVRSVVREVEAKKDQFSFPAMLTSKGAPSSGLWGSGSVRQGGANQTVRVDGLSIDTQQLHNYHAEVSGGNSRRCAC</sequence>
<feature type="region of interest" description="Disordered" evidence="1">
    <location>
        <begin position="188"/>
        <end position="214"/>
    </location>
</feature>
<dbReference type="InterPro" id="IPR001806">
    <property type="entry name" value="Small_GTPase"/>
</dbReference>
<proteinExistence type="predicted"/>
<feature type="compositionally biased region" description="Basic and acidic residues" evidence="1">
    <location>
        <begin position="199"/>
        <end position="212"/>
    </location>
</feature>
<dbReference type="PRINTS" id="PR00449">
    <property type="entry name" value="RASTRNSFRMNG"/>
</dbReference>
<dbReference type="GO" id="GO:0003924">
    <property type="term" value="F:GTPase activity"/>
    <property type="evidence" value="ECO:0007669"/>
    <property type="project" value="InterPro"/>
</dbReference>
<evidence type="ECO:0000256" key="1">
    <source>
        <dbReference type="SAM" id="MobiDB-lite"/>
    </source>
</evidence>
<dbReference type="PROSITE" id="PS51421">
    <property type="entry name" value="RAS"/>
    <property type="match status" value="1"/>
</dbReference>
<dbReference type="PhylomeDB" id="A0A0G4FEJ7"/>
<organism evidence="2">
    <name type="scientific">Chromera velia CCMP2878</name>
    <dbReference type="NCBI Taxonomy" id="1169474"/>
    <lineage>
        <taxon>Eukaryota</taxon>
        <taxon>Sar</taxon>
        <taxon>Alveolata</taxon>
        <taxon>Colpodellida</taxon>
        <taxon>Chromeraceae</taxon>
        <taxon>Chromera</taxon>
    </lineage>
</organism>
<dbReference type="SMART" id="SM00173">
    <property type="entry name" value="RAS"/>
    <property type="match status" value="1"/>
</dbReference>
<dbReference type="PROSITE" id="PS51419">
    <property type="entry name" value="RAB"/>
    <property type="match status" value="1"/>
</dbReference>
<name>A0A0G4FEJ7_9ALVE</name>
<reference evidence="2" key="1">
    <citation type="submission" date="2014-11" db="EMBL/GenBank/DDBJ databases">
        <authorList>
            <person name="Otto D Thomas"/>
            <person name="Naeem Raeece"/>
        </authorList>
    </citation>
    <scope>NUCLEOTIDE SEQUENCE</scope>
</reference>
<evidence type="ECO:0000313" key="2">
    <source>
        <dbReference type="EMBL" id="CEM11631.1"/>
    </source>
</evidence>
<dbReference type="Pfam" id="PF08477">
    <property type="entry name" value="Roc"/>
    <property type="match status" value="1"/>
</dbReference>
<dbReference type="SUPFAM" id="SSF52540">
    <property type="entry name" value="P-loop containing nucleoside triphosphate hydrolases"/>
    <property type="match status" value="1"/>
</dbReference>